<evidence type="ECO:0000259" key="1">
    <source>
        <dbReference type="Pfam" id="PF07287"/>
    </source>
</evidence>
<organism evidence="3 4">
    <name type="scientific">Tortispora caseinolytica NRRL Y-17796</name>
    <dbReference type="NCBI Taxonomy" id="767744"/>
    <lineage>
        <taxon>Eukaryota</taxon>
        <taxon>Fungi</taxon>
        <taxon>Dikarya</taxon>
        <taxon>Ascomycota</taxon>
        <taxon>Saccharomycotina</taxon>
        <taxon>Trigonopsidomycetes</taxon>
        <taxon>Trigonopsidales</taxon>
        <taxon>Trigonopsidaceae</taxon>
        <taxon>Tortispora</taxon>
    </lineage>
</organism>
<keyword evidence="4" id="KW-1185">Reference proteome</keyword>
<dbReference type="OrthoDB" id="10265871at2759"/>
<protein>
    <recommendedName>
        <fullName evidence="5">DUF1446-domain-containing protein</fullName>
    </recommendedName>
</protein>
<name>A0A1E4THE2_9ASCO</name>
<feature type="domain" description="Acyclic terpene utilisation N-terminal" evidence="1">
    <location>
        <begin position="12"/>
        <end position="454"/>
    </location>
</feature>
<reference evidence="4" key="1">
    <citation type="submission" date="2016-02" db="EMBL/GenBank/DDBJ databases">
        <title>Comparative genomics of biotechnologically important yeasts.</title>
        <authorList>
            <consortium name="DOE Joint Genome Institute"/>
            <person name="Riley R."/>
            <person name="Haridas S."/>
            <person name="Wolfe K.H."/>
            <person name="Lopes M.R."/>
            <person name="Hittinger C.T."/>
            <person name="Goker M."/>
            <person name="Salamov A."/>
            <person name="Wisecaver J."/>
            <person name="Long T.M."/>
            <person name="Aerts A.L."/>
            <person name="Barry K."/>
            <person name="Choi C."/>
            <person name="Clum A."/>
            <person name="Coughlan A.Y."/>
            <person name="Deshpande S."/>
            <person name="Douglass A.P."/>
            <person name="Hanson S.J."/>
            <person name="Klenk H.-P."/>
            <person name="Labutti K."/>
            <person name="Lapidus A."/>
            <person name="Lindquist E."/>
            <person name="Lipzen A."/>
            <person name="Meier-Kolthoff J.P."/>
            <person name="Ohm R.A."/>
            <person name="Otillar R.P."/>
            <person name="Pangilinan J."/>
            <person name="Peng Y."/>
            <person name="Rokas A."/>
            <person name="Rosa C.A."/>
            <person name="Scheuner C."/>
            <person name="Sibirny A.A."/>
            <person name="Slot J.C."/>
            <person name="Stielow J.B."/>
            <person name="Sun H."/>
            <person name="Kurtzman C.P."/>
            <person name="Blackwell M."/>
            <person name="Jeffries T.W."/>
            <person name="Grigoriev I.V."/>
        </authorList>
    </citation>
    <scope>NUCLEOTIDE SEQUENCE [LARGE SCALE GENOMIC DNA]</scope>
    <source>
        <strain evidence="4">NRRL Y-17796</strain>
    </source>
</reference>
<dbReference type="Pfam" id="PF23544">
    <property type="entry name" value="AtuA_ferredoxin"/>
    <property type="match status" value="1"/>
</dbReference>
<evidence type="ECO:0008006" key="5">
    <source>
        <dbReference type="Google" id="ProtNLM"/>
    </source>
</evidence>
<dbReference type="Pfam" id="PF07287">
    <property type="entry name" value="AtuA"/>
    <property type="match status" value="1"/>
</dbReference>
<evidence type="ECO:0000313" key="3">
    <source>
        <dbReference type="EMBL" id="ODV91153.1"/>
    </source>
</evidence>
<dbReference type="InterPro" id="IPR010839">
    <property type="entry name" value="AtuA_N"/>
</dbReference>
<feature type="domain" description="AtuA-like ferredoxin-fold" evidence="2">
    <location>
        <begin position="504"/>
        <end position="596"/>
    </location>
</feature>
<proteinExistence type="predicted"/>
<evidence type="ECO:0000259" key="2">
    <source>
        <dbReference type="Pfam" id="PF23544"/>
    </source>
</evidence>
<dbReference type="InterPro" id="IPR056362">
    <property type="entry name" value="AtuA-like_ferredoxin_dom"/>
</dbReference>
<sequence length="608" mass="67764">MTIEETGKRPCRIAGASGSVTDTRKAMADIAKNDKVDFIIGDWMSEYNMTSDAYKKVNDPNADCFEATFLEAFEPAIADLDKNGIKIAVDAGASDTKKLAEKVMELLKKYGSSMKVAWVEGDEVWDVVDSAMRAGHEFTNLSTGEKLSKWDFKPFYAQCYLGGFGIAEALRNGADIVICGRVADASPVIGCSIYWHNWSRDDLHQLAHSFVAGHLIECSTYVTGGNYAGFKELMKHGLFENIGFPIAEISSSGEFVITKQENTNGMVSVDTCTAQLVYEIQGPLYYNSDVCVDLRNLKFEQLGPNRVKVSGAVALPPPPTTKVGLSALGGYQAELHYFFVGLDIEEKAALVESQVRQILDVEKFHCLKFQTWGSVEPNPHNQNAATVDFRIFAQAKRKEDISESKFFRPISDTIMSTYPGATFHTDFRTAIPKPYMEYFVTIMSQSDVKHRVQLPFAGKSIDIPPPEKTEPFVEFQPSSETANPADLASFGPTETVPIGFRVLGRSGDKGSDANVGLWVRTDDEYEWLRSLLTVEKIKDLLGPDEYKGKRIDRFEIPNLRAVHFLLKDHLDRGISSTSSYDFLAKNVAEYIRSKHVDMPVRFLQRGRV</sequence>
<gene>
    <name evidence="3" type="ORF">CANCADRAFT_117626</name>
</gene>
<dbReference type="EMBL" id="KV453842">
    <property type="protein sequence ID" value="ODV91153.1"/>
    <property type="molecule type" value="Genomic_DNA"/>
</dbReference>
<accession>A0A1E4THE2</accession>
<dbReference type="Proteomes" id="UP000095023">
    <property type="component" value="Unassembled WGS sequence"/>
</dbReference>
<dbReference type="PANTHER" id="PTHR47585">
    <property type="match status" value="1"/>
</dbReference>
<evidence type="ECO:0000313" key="4">
    <source>
        <dbReference type="Proteomes" id="UP000095023"/>
    </source>
</evidence>
<dbReference type="PANTHER" id="PTHR47585:SF2">
    <property type="entry name" value="DUF1446 DOMAIN PROTEIN (AFU_ORTHOLOGUE AFUA_6G11420)"/>
    <property type="match status" value="1"/>
</dbReference>
<dbReference type="AlphaFoldDB" id="A0A1E4THE2"/>